<dbReference type="Gene3D" id="1.10.150.240">
    <property type="entry name" value="Putative phosphatase, domain 2"/>
    <property type="match status" value="1"/>
</dbReference>
<reference evidence="1 2" key="1">
    <citation type="journal article" date="2015" name="PeerJ">
        <title>First genomic representation of candidate bacterial phylum KSB3 points to enhanced environmental sensing as a trigger of wastewater bulking.</title>
        <authorList>
            <person name="Sekiguchi Y."/>
            <person name="Ohashi A."/>
            <person name="Parks D.H."/>
            <person name="Yamauchi T."/>
            <person name="Tyson G.W."/>
            <person name="Hugenholtz P."/>
        </authorList>
    </citation>
    <scope>NUCLEOTIDE SEQUENCE [LARGE SCALE GENOMIC DNA]</scope>
</reference>
<dbReference type="InterPro" id="IPR036412">
    <property type="entry name" value="HAD-like_sf"/>
</dbReference>
<dbReference type="SFLD" id="SFLDG01129">
    <property type="entry name" value="C1.5:_HAD__Beta-PGM__Phosphata"/>
    <property type="match status" value="1"/>
</dbReference>
<proteinExistence type="predicted"/>
<dbReference type="InterPro" id="IPR023214">
    <property type="entry name" value="HAD_sf"/>
</dbReference>
<dbReference type="STRING" id="1499967.U27_03379"/>
<evidence type="ECO:0000313" key="1">
    <source>
        <dbReference type="EMBL" id="GAK56417.1"/>
    </source>
</evidence>
<protein>
    <submittedName>
        <fullName evidence="1">HAD-superfamily hydrolase, subfamily IA, variant 1</fullName>
    </submittedName>
</protein>
<dbReference type="InterPro" id="IPR050155">
    <property type="entry name" value="HAD-like_hydrolase_sf"/>
</dbReference>
<dbReference type="GO" id="GO:0005829">
    <property type="term" value="C:cytosol"/>
    <property type="evidence" value="ECO:0007669"/>
    <property type="project" value="TreeGrafter"/>
</dbReference>
<dbReference type="GO" id="GO:0008967">
    <property type="term" value="F:phosphoglycolate phosphatase activity"/>
    <property type="evidence" value="ECO:0007669"/>
    <property type="project" value="TreeGrafter"/>
</dbReference>
<dbReference type="InterPro" id="IPR041492">
    <property type="entry name" value="HAD_2"/>
</dbReference>
<keyword evidence="1" id="KW-0378">Hydrolase</keyword>
<dbReference type="HOGENOM" id="CLU_1175047_0_0_0"/>
<dbReference type="GO" id="GO:0006281">
    <property type="term" value="P:DNA repair"/>
    <property type="evidence" value="ECO:0007669"/>
    <property type="project" value="TreeGrafter"/>
</dbReference>
<evidence type="ECO:0000313" key="2">
    <source>
        <dbReference type="Proteomes" id="UP000030661"/>
    </source>
</evidence>
<dbReference type="eggNOG" id="ENOG5032XZF">
    <property type="taxonomic scope" value="Bacteria"/>
</dbReference>
<dbReference type="SUPFAM" id="SSF56784">
    <property type="entry name" value="HAD-like"/>
    <property type="match status" value="1"/>
</dbReference>
<dbReference type="EMBL" id="DF820464">
    <property type="protein sequence ID" value="GAK56417.1"/>
    <property type="molecule type" value="Genomic_DNA"/>
</dbReference>
<sequence>MDNIRAIIWDYDCTLVNTWQKNLAVTRRIITKVSGQDASQIYALSSVDRYQYASLKSINWRAFYMQECRLSAEQTDQAGWLWTEFQLSDDTPIEVFEGIPDVLATLSDYPHGIVSQNSKQSITATLRAQHLLPYFPCIVGYEEVAFDKQKPAPDSLLLCMEHLCKAQSQATGVVCYIGDHEVDAACAFAANQALQQQGSGLHVVSIAAFYGCQGDDSSWLIKPDHTVTTPREIPDIILGF</sequence>
<dbReference type="PANTHER" id="PTHR43434:SF1">
    <property type="entry name" value="PHOSPHOGLYCOLATE PHOSPHATASE"/>
    <property type="match status" value="1"/>
</dbReference>
<keyword evidence="2" id="KW-1185">Reference proteome</keyword>
<dbReference type="Proteomes" id="UP000030661">
    <property type="component" value="Unassembled WGS sequence"/>
</dbReference>
<gene>
    <name evidence="1" type="ORF">U27_03379</name>
</gene>
<accession>A0A081BVR2</accession>
<dbReference type="InterPro" id="IPR006439">
    <property type="entry name" value="HAD-SF_hydro_IA"/>
</dbReference>
<dbReference type="Pfam" id="PF13419">
    <property type="entry name" value="HAD_2"/>
    <property type="match status" value="1"/>
</dbReference>
<dbReference type="AlphaFoldDB" id="A0A081BVR2"/>
<dbReference type="InterPro" id="IPR023198">
    <property type="entry name" value="PGP-like_dom2"/>
</dbReference>
<dbReference type="Gene3D" id="3.40.50.1000">
    <property type="entry name" value="HAD superfamily/HAD-like"/>
    <property type="match status" value="1"/>
</dbReference>
<dbReference type="NCBIfam" id="TIGR01549">
    <property type="entry name" value="HAD-SF-IA-v1"/>
    <property type="match status" value="1"/>
</dbReference>
<dbReference type="PANTHER" id="PTHR43434">
    <property type="entry name" value="PHOSPHOGLYCOLATE PHOSPHATASE"/>
    <property type="match status" value="1"/>
</dbReference>
<dbReference type="SFLD" id="SFLDS00003">
    <property type="entry name" value="Haloacid_Dehalogenase"/>
    <property type="match status" value="1"/>
</dbReference>
<organism evidence="1 2">
    <name type="scientific">Vecturithrix granuli</name>
    <dbReference type="NCBI Taxonomy" id="1499967"/>
    <lineage>
        <taxon>Bacteria</taxon>
        <taxon>Candidatus Moduliflexota</taxon>
        <taxon>Candidatus Vecturitrichia</taxon>
        <taxon>Candidatus Vecturitrichales</taxon>
        <taxon>Candidatus Vecturitrichaceae</taxon>
        <taxon>Candidatus Vecturithrix</taxon>
    </lineage>
</organism>
<name>A0A081BVR2_VECG1</name>